<sequence length="80" mass="9550">MWKEEDNRLKKSFTFRNFKEAFRFMTEIAFIADELDHHPFWTNSYNKVSFELNTHDAGNVVTGKDRNLAAAIDEIFKKFE</sequence>
<dbReference type="RefSeq" id="WP_139010790.1">
    <property type="nucleotide sequence ID" value="NZ_VBSN01000023.1"/>
</dbReference>
<dbReference type="OrthoDB" id="9794987at2"/>
<dbReference type="Pfam" id="PF01329">
    <property type="entry name" value="Pterin_4a"/>
    <property type="match status" value="1"/>
</dbReference>
<dbReference type="GO" id="GO:0006729">
    <property type="term" value="P:tetrahydrobiopterin biosynthetic process"/>
    <property type="evidence" value="ECO:0007669"/>
    <property type="project" value="InterPro"/>
</dbReference>
<evidence type="ECO:0000256" key="2">
    <source>
        <dbReference type="ARBA" id="ARBA00006472"/>
    </source>
</evidence>
<name>A0A5M8R2G4_9BACT</name>
<evidence type="ECO:0000256" key="3">
    <source>
        <dbReference type="ARBA" id="ARBA00013252"/>
    </source>
</evidence>
<dbReference type="InterPro" id="IPR001533">
    <property type="entry name" value="Pterin_deHydtase"/>
</dbReference>
<evidence type="ECO:0000313" key="5">
    <source>
        <dbReference type="EMBL" id="KAA6441106.1"/>
    </source>
</evidence>
<dbReference type="Gene3D" id="3.30.1360.20">
    <property type="entry name" value="Transcriptional coactivator/pterin dehydratase"/>
    <property type="match status" value="1"/>
</dbReference>
<comment type="catalytic activity">
    <reaction evidence="1">
        <text>(4aS,6R)-4a-hydroxy-L-erythro-5,6,7,8-tetrahydrobiopterin = (6R)-L-erythro-6,7-dihydrobiopterin + H2O</text>
        <dbReference type="Rhea" id="RHEA:11920"/>
        <dbReference type="ChEBI" id="CHEBI:15377"/>
        <dbReference type="ChEBI" id="CHEBI:15642"/>
        <dbReference type="ChEBI" id="CHEBI:43120"/>
        <dbReference type="EC" id="4.2.1.96"/>
    </reaction>
</comment>
<proteinExistence type="inferred from homology"/>
<dbReference type="EC" id="4.2.1.96" evidence="3"/>
<dbReference type="AlphaFoldDB" id="A0A5M8R2G4"/>
<accession>A0A5M8R2G4</accession>
<comment type="similarity">
    <text evidence="2">Belongs to the pterin-4-alpha-carbinolamine dehydratase family.</text>
</comment>
<evidence type="ECO:0000256" key="1">
    <source>
        <dbReference type="ARBA" id="ARBA00001554"/>
    </source>
</evidence>
<evidence type="ECO:0000313" key="6">
    <source>
        <dbReference type="Proteomes" id="UP000323994"/>
    </source>
</evidence>
<keyword evidence="6" id="KW-1185">Reference proteome</keyword>
<dbReference type="PANTHER" id="PTHR12599">
    <property type="entry name" value="PTERIN-4-ALPHA-CARBINOLAMINE DEHYDRATASE"/>
    <property type="match status" value="1"/>
</dbReference>
<evidence type="ECO:0000256" key="4">
    <source>
        <dbReference type="ARBA" id="ARBA00023239"/>
    </source>
</evidence>
<gene>
    <name evidence="5" type="ORF">FEM33_03870</name>
</gene>
<reference evidence="5 6" key="1">
    <citation type="submission" date="2019-05" db="EMBL/GenBank/DDBJ databases">
        <authorList>
            <person name="Qu J.-H."/>
        </authorList>
    </citation>
    <scope>NUCLEOTIDE SEQUENCE [LARGE SCALE GENOMIC DNA]</scope>
    <source>
        <strain evidence="5 6">NS28</strain>
    </source>
</reference>
<dbReference type="PANTHER" id="PTHR12599:SF0">
    <property type="entry name" value="PTERIN-4-ALPHA-CARBINOLAMINE DEHYDRATASE"/>
    <property type="match status" value="1"/>
</dbReference>
<dbReference type="EMBL" id="VBSN01000023">
    <property type="protein sequence ID" value="KAA6441106.1"/>
    <property type="molecule type" value="Genomic_DNA"/>
</dbReference>
<comment type="caution">
    <text evidence="5">The sequence shown here is derived from an EMBL/GenBank/DDBJ whole genome shotgun (WGS) entry which is preliminary data.</text>
</comment>
<organism evidence="5 6">
    <name type="scientific">Dyadobacter flavalbus</name>
    <dbReference type="NCBI Taxonomy" id="2579942"/>
    <lineage>
        <taxon>Bacteria</taxon>
        <taxon>Pseudomonadati</taxon>
        <taxon>Bacteroidota</taxon>
        <taxon>Cytophagia</taxon>
        <taxon>Cytophagales</taxon>
        <taxon>Spirosomataceae</taxon>
        <taxon>Dyadobacter</taxon>
    </lineage>
</organism>
<dbReference type="InterPro" id="IPR036428">
    <property type="entry name" value="PCD_sf"/>
</dbReference>
<dbReference type="GO" id="GO:0008124">
    <property type="term" value="F:4-alpha-hydroxytetrahydrobiopterin dehydratase activity"/>
    <property type="evidence" value="ECO:0007669"/>
    <property type="project" value="UniProtKB-EC"/>
</dbReference>
<dbReference type="SUPFAM" id="SSF55248">
    <property type="entry name" value="PCD-like"/>
    <property type="match status" value="1"/>
</dbReference>
<protein>
    <recommendedName>
        <fullName evidence="3">4a-hydroxytetrahydrobiopterin dehydratase</fullName>
        <ecNumber evidence="3">4.2.1.96</ecNumber>
    </recommendedName>
</protein>
<dbReference type="Proteomes" id="UP000323994">
    <property type="component" value="Unassembled WGS sequence"/>
</dbReference>
<keyword evidence="4" id="KW-0456">Lyase</keyword>